<evidence type="ECO:0000313" key="10">
    <source>
        <dbReference type="EMBL" id="CAK9310053.1"/>
    </source>
</evidence>
<dbReference type="PANTHER" id="PTHR36488:SF8">
    <property type="entry name" value="CASP-LIKE PROTEIN 1U1"/>
    <property type="match status" value="1"/>
</dbReference>
<evidence type="ECO:0000256" key="8">
    <source>
        <dbReference type="RuleBase" id="RU361233"/>
    </source>
</evidence>
<name>A0ABP0XPH3_9ROSI</name>
<keyword evidence="5 8" id="KW-0812">Transmembrane</keyword>
<dbReference type="EMBL" id="OZ021735">
    <property type="protein sequence ID" value="CAK9310053.1"/>
    <property type="molecule type" value="Genomic_DNA"/>
</dbReference>
<evidence type="ECO:0000256" key="5">
    <source>
        <dbReference type="ARBA" id="ARBA00022692"/>
    </source>
</evidence>
<gene>
    <name evidence="10" type="ORF">CITCOLO1_LOCUS1657</name>
</gene>
<evidence type="ECO:0000256" key="3">
    <source>
        <dbReference type="ARBA" id="ARBA00011489"/>
    </source>
</evidence>
<evidence type="ECO:0000259" key="9">
    <source>
        <dbReference type="Pfam" id="PF04535"/>
    </source>
</evidence>
<organism evidence="10 11">
    <name type="scientific">Citrullus colocynthis</name>
    <name type="common">colocynth</name>
    <dbReference type="NCBI Taxonomy" id="252529"/>
    <lineage>
        <taxon>Eukaryota</taxon>
        <taxon>Viridiplantae</taxon>
        <taxon>Streptophyta</taxon>
        <taxon>Embryophyta</taxon>
        <taxon>Tracheophyta</taxon>
        <taxon>Spermatophyta</taxon>
        <taxon>Magnoliopsida</taxon>
        <taxon>eudicotyledons</taxon>
        <taxon>Gunneridae</taxon>
        <taxon>Pentapetalae</taxon>
        <taxon>rosids</taxon>
        <taxon>fabids</taxon>
        <taxon>Cucurbitales</taxon>
        <taxon>Cucurbitaceae</taxon>
        <taxon>Benincaseae</taxon>
        <taxon>Citrullus</taxon>
    </lineage>
</organism>
<comment type="subunit">
    <text evidence="3 8">Homodimer and heterodimers.</text>
</comment>
<feature type="transmembrane region" description="Helical" evidence="8">
    <location>
        <begin position="88"/>
        <end position="109"/>
    </location>
</feature>
<comment type="subcellular location">
    <subcellularLocation>
        <location evidence="1 8">Cell membrane</location>
        <topology evidence="1 8">Multi-pass membrane protein</topology>
    </subcellularLocation>
</comment>
<dbReference type="InterPro" id="IPR044173">
    <property type="entry name" value="CASPL"/>
</dbReference>
<protein>
    <recommendedName>
        <fullName evidence="8">CASP-like protein</fullName>
    </recommendedName>
</protein>
<reference evidence="10 11" key="1">
    <citation type="submission" date="2024-03" db="EMBL/GenBank/DDBJ databases">
        <authorList>
            <person name="Gkanogiannis A."/>
            <person name="Becerra Lopez-Lavalle L."/>
        </authorList>
    </citation>
    <scope>NUCLEOTIDE SEQUENCE [LARGE SCALE GENOMIC DNA]</scope>
</reference>
<accession>A0ABP0XPH3</accession>
<evidence type="ECO:0000256" key="1">
    <source>
        <dbReference type="ARBA" id="ARBA00004651"/>
    </source>
</evidence>
<sequence length="199" mass="21895">MQQKPAAMDEDEDGVRGNVKVIEIARRRLRWPFDGVVRFLGLAFTLIAAVVVGVDNESKIISVTLTKSLPPIHFYASAKWQYMSAFKYFVVSNCIACAYAAVSLVYSVVTRGYKDDPMRSLLLVSFDLIMVGLLFSADGAAAAIGVIGREGNSHMHWIKVCGFFEGYCHHFTAALVISIAGSVMFLCLVVLSVLNLYKN</sequence>
<dbReference type="InterPro" id="IPR006459">
    <property type="entry name" value="CASP/CASPL"/>
</dbReference>
<dbReference type="PANTHER" id="PTHR36488">
    <property type="entry name" value="CASP-LIKE PROTEIN 1U1"/>
    <property type="match status" value="1"/>
</dbReference>
<evidence type="ECO:0000313" key="11">
    <source>
        <dbReference type="Proteomes" id="UP001642487"/>
    </source>
</evidence>
<feature type="transmembrane region" description="Helical" evidence="8">
    <location>
        <begin position="173"/>
        <end position="197"/>
    </location>
</feature>
<keyword evidence="4 8" id="KW-1003">Cell membrane</keyword>
<keyword evidence="7 8" id="KW-0472">Membrane</keyword>
<dbReference type="NCBIfam" id="TIGR01569">
    <property type="entry name" value="A_tha_TIGR01569"/>
    <property type="match status" value="1"/>
</dbReference>
<feature type="transmembrane region" description="Helical" evidence="8">
    <location>
        <begin position="121"/>
        <end position="147"/>
    </location>
</feature>
<keyword evidence="6 8" id="KW-1133">Transmembrane helix</keyword>
<evidence type="ECO:0000256" key="4">
    <source>
        <dbReference type="ARBA" id="ARBA00022475"/>
    </source>
</evidence>
<comment type="similarity">
    <text evidence="2 8">Belongs to the Casparian strip membrane proteins (CASP) family.</text>
</comment>
<evidence type="ECO:0000256" key="7">
    <source>
        <dbReference type="ARBA" id="ARBA00023136"/>
    </source>
</evidence>
<proteinExistence type="inferred from homology"/>
<dbReference type="Proteomes" id="UP001642487">
    <property type="component" value="Chromosome 1"/>
</dbReference>
<dbReference type="Pfam" id="PF04535">
    <property type="entry name" value="CASP_dom"/>
    <property type="match status" value="1"/>
</dbReference>
<evidence type="ECO:0000256" key="6">
    <source>
        <dbReference type="ARBA" id="ARBA00022989"/>
    </source>
</evidence>
<dbReference type="InterPro" id="IPR006702">
    <property type="entry name" value="CASP_dom"/>
</dbReference>
<evidence type="ECO:0000256" key="2">
    <source>
        <dbReference type="ARBA" id="ARBA00007651"/>
    </source>
</evidence>
<feature type="transmembrane region" description="Helical" evidence="8">
    <location>
        <begin position="36"/>
        <end position="54"/>
    </location>
</feature>
<feature type="domain" description="Casparian strip membrane protein" evidence="9">
    <location>
        <begin position="33"/>
        <end position="183"/>
    </location>
</feature>
<keyword evidence="11" id="KW-1185">Reference proteome</keyword>